<dbReference type="Pfam" id="PF14541">
    <property type="entry name" value="TAXi_C"/>
    <property type="match status" value="1"/>
</dbReference>
<dbReference type="GO" id="GO:0004190">
    <property type="term" value="F:aspartic-type endopeptidase activity"/>
    <property type="evidence" value="ECO:0007669"/>
    <property type="project" value="UniProtKB-KW"/>
</dbReference>
<feature type="domain" description="Peptidase A1" evidence="7">
    <location>
        <begin position="88"/>
        <end position="435"/>
    </location>
</feature>
<dbReference type="PANTHER" id="PTHR47967:SF128">
    <property type="entry name" value="ASPARTIC PROTEINASE CDR1-LIKE"/>
    <property type="match status" value="1"/>
</dbReference>
<dbReference type="PROSITE" id="PS00141">
    <property type="entry name" value="ASP_PROTEASE"/>
    <property type="match status" value="1"/>
</dbReference>
<gene>
    <name evidence="8" type="ORF">FRX31_024478</name>
</gene>
<keyword evidence="9" id="KW-1185">Reference proteome</keyword>
<feature type="signal peptide" evidence="6">
    <location>
        <begin position="1"/>
        <end position="23"/>
    </location>
</feature>
<name>A0A7J6VLY8_THATH</name>
<evidence type="ECO:0000256" key="5">
    <source>
        <dbReference type="ARBA" id="ARBA00023180"/>
    </source>
</evidence>
<dbReference type="PROSITE" id="PS51767">
    <property type="entry name" value="PEPTIDASE_A1"/>
    <property type="match status" value="1"/>
</dbReference>
<dbReference type="GO" id="GO:0006508">
    <property type="term" value="P:proteolysis"/>
    <property type="evidence" value="ECO:0007669"/>
    <property type="project" value="UniProtKB-KW"/>
</dbReference>
<keyword evidence="3" id="KW-0064">Aspartyl protease</keyword>
<evidence type="ECO:0000259" key="7">
    <source>
        <dbReference type="PROSITE" id="PS51767"/>
    </source>
</evidence>
<keyword evidence="5" id="KW-0325">Glycoprotein</keyword>
<dbReference type="InterPro" id="IPR032799">
    <property type="entry name" value="TAXi_C"/>
</dbReference>
<comment type="caution">
    <text evidence="8">The sequence shown here is derived from an EMBL/GenBank/DDBJ whole genome shotgun (WGS) entry which is preliminary data.</text>
</comment>
<comment type="similarity">
    <text evidence="1">Belongs to the peptidase A1 family.</text>
</comment>
<dbReference type="EMBL" id="JABWDY010030038">
    <property type="protein sequence ID" value="KAF5185943.1"/>
    <property type="molecule type" value="Genomic_DNA"/>
</dbReference>
<dbReference type="Proteomes" id="UP000554482">
    <property type="component" value="Unassembled WGS sequence"/>
</dbReference>
<dbReference type="InterPro" id="IPR021109">
    <property type="entry name" value="Peptidase_aspartic_dom_sf"/>
</dbReference>
<dbReference type="Pfam" id="PF14543">
    <property type="entry name" value="TAXi_N"/>
    <property type="match status" value="1"/>
</dbReference>
<keyword evidence="2 8" id="KW-0645">Protease</keyword>
<dbReference type="InterPro" id="IPR032861">
    <property type="entry name" value="TAXi_N"/>
</dbReference>
<dbReference type="InterPro" id="IPR051708">
    <property type="entry name" value="Plant_Aspart_Prot_A1"/>
</dbReference>
<sequence length="447" mass="50906">MVFSVKTFISIYIFFVLLPSCFSSNHASIPTLSGFSAKIINRNSPQSPFYNPNLTRIDRIKTSFLRSHTNAASPNLVDTKLRYTDSEYVMEYYIGTPAIKTYGILDTGSSLTWLQCEPCQECYRQTRAPIFDPSKSSTFNHLSCKDIRCSRMIGTRRCEENGKCPYGIIYADASYSMGNLAQETLIFDNDDRNVTHPKVVIGCGNKNTKFDHALEGIPGIIGLNTDEASIITQLSYKDFSYCFGDFENPLKTGYAKFGDKSIIKGYKTPFQILDSRHHYHLTLEGITVDSFRLPIPKDAFTVKKNPFSIKGGFIIDSGCTGTFLNRTAHTILVDHLIQKFSTWKNLKRHPEVEHRSGFKLCYEFTWVTFKFIPVLTFHFTNADFQIPNYNSWVPVEGATYCFTIFPTDEQSILGNFQQQNFDIGYDLRNNIVSFSYNGNCKDGELRE</sequence>
<protein>
    <submittedName>
        <fullName evidence="8">Aspartyl protease family protein</fullName>
    </submittedName>
</protein>
<feature type="chain" id="PRO_5029623974" evidence="6">
    <location>
        <begin position="24"/>
        <end position="447"/>
    </location>
</feature>
<dbReference type="OrthoDB" id="2747330at2759"/>
<dbReference type="SUPFAM" id="SSF50630">
    <property type="entry name" value="Acid proteases"/>
    <property type="match status" value="1"/>
</dbReference>
<accession>A0A7J6VLY8</accession>
<evidence type="ECO:0000256" key="3">
    <source>
        <dbReference type="ARBA" id="ARBA00022750"/>
    </source>
</evidence>
<dbReference type="CDD" id="cd05476">
    <property type="entry name" value="pepsin_A_like_plant"/>
    <property type="match status" value="1"/>
</dbReference>
<dbReference type="InterPro" id="IPR001969">
    <property type="entry name" value="Aspartic_peptidase_AS"/>
</dbReference>
<evidence type="ECO:0000313" key="8">
    <source>
        <dbReference type="EMBL" id="KAF5185943.1"/>
    </source>
</evidence>
<organism evidence="8 9">
    <name type="scientific">Thalictrum thalictroides</name>
    <name type="common">Rue-anemone</name>
    <name type="synonym">Anemone thalictroides</name>
    <dbReference type="NCBI Taxonomy" id="46969"/>
    <lineage>
        <taxon>Eukaryota</taxon>
        <taxon>Viridiplantae</taxon>
        <taxon>Streptophyta</taxon>
        <taxon>Embryophyta</taxon>
        <taxon>Tracheophyta</taxon>
        <taxon>Spermatophyta</taxon>
        <taxon>Magnoliopsida</taxon>
        <taxon>Ranunculales</taxon>
        <taxon>Ranunculaceae</taxon>
        <taxon>Thalictroideae</taxon>
        <taxon>Thalictrum</taxon>
    </lineage>
</organism>
<reference evidence="8 9" key="1">
    <citation type="submission" date="2020-06" db="EMBL/GenBank/DDBJ databases">
        <title>Transcriptomic and genomic resources for Thalictrum thalictroides and T. hernandezii: Facilitating candidate gene discovery in an emerging model plant lineage.</title>
        <authorList>
            <person name="Arias T."/>
            <person name="Riano-Pachon D.M."/>
            <person name="Di Stilio V.S."/>
        </authorList>
    </citation>
    <scope>NUCLEOTIDE SEQUENCE [LARGE SCALE GENOMIC DNA]</scope>
    <source>
        <strain evidence="9">cv. WT478/WT964</strain>
        <tissue evidence="8">Leaves</tissue>
    </source>
</reference>
<dbReference type="AlphaFoldDB" id="A0A7J6VLY8"/>
<dbReference type="InterPro" id="IPR033121">
    <property type="entry name" value="PEPTIDASE_A1"/>
</dbReference>
<proteinExistence type="inferred from homology"/>
<dbReference type="PANTHER" id="PTHR47967">
    <property type="entry name" value="OS07G0603500 PROTEIN-RELATED"/>
    <property type="match status" value="1"/>
</dbReference>
<evidence type="ECO:0000256" key="1">
    <source>
        <dbReference type="ARBA" id="ARBA00007447"/>
    </source>
</evidence>
<evidence type="ECO:0000256" key="4">
    <source>
        <dbReference type="ARBA" id="ARBA00022801"/>
    </source>
</evidence>
<keyword evidence="6" id="KW-0732">Signal</keyword>
<evidence type="ECO:0000256" key="2">
    <source>
        <dbReference type="ARBA" id="ARBA00022670"/>
    </source>
</evidence>
<evidence type="ECO:0000313" key="9">
    <source>
        <dbReference type="Proteomes" id="UP000554482"/>
    </source>
</evidence>
<dbReference type="InterPro" id="IPR034161">
    <property type="entry name" value="Pepsin-like_plant"/>
</dbReference>
<dbReference type="Gene3D" id="2.40.70.10">
    <property type="entry name" value="Acid Proteases"/>
    <property type="match status" value="2"/>
</dbReference>
<keyword evidence="4" id="KW-0378">Hydrolase</keyword>
<dbReference type="GO" id="GO:0005576">
    <property type="term" value="C:extracellular region"/>
    <property type="evidence" value="ECO:0007669"/>
    <property type="project" value="TreeGrafter"/>
</dbReference>
<evidence type="ECO:0000256" key="6">
    <source>
        <dbReference type="SAM" id="SignalP"/>
    </source>
</evidence>